<dbReference type="Proteomes" id="UP001183176">
    <property type="component" value="Unassembled WGS sequence"/>
</dbReference>
<dbReference type="EMBL" id="JAVREH010000022">
    <property type="protein sequence ID" value="MDT0262797.1"/>
    <property type="molecule type" value="Genomic_DNA"/>
</dbReference>
<dbReference type="RefSeq" id="WP_311423941.1">
    <property type="nucleotide sequence ID" value="NZ_JAVREH010000022.1"/>
</dbReference>
<gene>
    <name evidence="1" type="ORF">RM423_15480</name>
</gene>
<proteinExistence type="predicted"/>
<reference evidence="2" key="1">
    <citation type="submission" date="2023-07" db="EMBL/GenBank/DDBJ databases">
        <title>30 novel species of actinomycetes from the DSMZ collection.</title>
        <authorList>
            <person name="Nouioui I."/>
        </authorList>
    </citation>
    <scope>NUCLEOTIDE SEQUENCE [LARGE SCALE GENOMIC DNA]</scope>
    <source>
        <strain evidence="2">DSM 44399</strain>
    </source>
</reference>
<evidence type="ECO:0000313" key="2">
    <source>
        <dbReference type="Proteomes" id="UP001183176"/>
    </source>
</evidence>
<sequence>MPDRRPAARYRHAEFGRVRRLGPTETIRQHLAELVDATVPATLPGPHPAPATTKAQ</sequence>
<name>A0ABU2JCS6_9ACTN</name>
<protein>
    <submittedName>
        <fullName evidence="1">Uncharacterized protein</fullName>
    </submittedName>
</protein>
<evidence type="ECO:0000313" key="1">
    <source>
        <dbReference type="EMBL" id="MDT0262797.1"/>
    </source>
</evidence>
<comment type="caution">
    <text evidence="1">The sequence shown here is derived from an EMBL/GenBank/DDBJ whole genome shotgun (WGS) entry which is preliminary data.</text>
</comment>
<accession>A0ABU2JCS6</accession>
<keyword evidence="2" id="KW-1185">Reference proteome</keyword>
<organism evidence="1 2">
    <name type="scientific">Jatrophihabitans lederbergiae</name>
    <dbReference type="NCBI Taxonomy" id="3075547"/>
    <lineage>
        <taxon>Bacteria</taxon>
        <taxon>Bacillati</taxon>
        <taxon>Actinomycetota</taxon>
        <taxon>Actinomycetes</taxon>
        <taxon>Jatrophihabitantales</taxon>
        <taxon>Jatrophihabitantaceae</taxon>
        <taxon>Jatrophihabitans</taxon>
    </lineage>
</organism>